<dbReference type="InterPro" id="IPR001789">
    <property type="entry name" value="Sig_transdc_resp-reg_receiver"/>
</dbReference>
<dbReference type="Gene3D" id="3.40.50.2300">
    <property type="match status" value="1"/>
</dbReference>
<dbReference type="SUPFAM" id="SSF52172">
    <property type="entry name" value="CheY-like"/>
    <property type="match status" value="1"/>
</dbReference>
<proteinExistence type="predicted"/>
<dbReference type="InterPro" id="IPR011006">
    <property type="entry name" value="CheY-like_superfamily"/>
</dbReference>
<gene>
    <name evidence="3" type="ORF">EZI54_16535</name>
</gene>
<dbReference type="SUPFAM" id="SSF52540">
    <property type="entry name" value="P-loop containing nucleoside triphosphate hydrolases"/>
    <property type="match status" value="1"/>
</dbReference>
<keyword evidence="1" id="KW-0597">Phosphoprotein</keyword>
<feature type="modified residue" description="4-aspartylphosphate" evidence="1">
    <location>
        <position position="58"/>
    </location>
</feature>
<evidence type="ECO:0000256" key="1">
    <source>
        <dbReference type="PROSITE-ProRule" id="PRU00169"/>
    </source>
</evidence>
<dbReference type="InterPro" id="IPR027417">
    <property type="entry name" value="P-loop_NTPase"/>
</dbReference>
<dbReference type="Pfam" id="PF16968">
    <property type="entry name" value="TadZ_N"/>
    <property type="match status" value="1"/>
</dbReference>
<dbReference type="Proteomes" id="UP000313645">
    <property type="component" value="Unassembled WGS sequence"/>
</dbReference>
<evidence type="ECO:0000313" key="3">
    <source>
        <dbReference type="EMBL" id="TBW51847.1"/>
    </source>
</evidence>
<dbReference type="InterPro" id="IPR031580">
    <property type="entry name" value="TadZ_N"/>
</dbReference>
<dbReference type="RefSeq" id="WP_131482994.1">
    <property type="nucleotide sequence ID" value="NZ_SJDL01000029.1"/>
</dbReference>
<accession>A0ABY1ZJC4</accession>
<dbReference type="PROSITE" id="PS50110">
    <property type="entry name" value="RESPONSE_REGULATORY"/>
    <property type="match status" value="1"/>
</dbReference>
<keyword evidence="4" id="KW-1185">Reference proteome</keyword>
<feature type="domain" description="Response regulatory" evidence="2">
    <location>
        <begin position="6"/>
        <end position="122"/>
    </location>
</feature>
<name>A0ABY1ZJC4_9GAMM</name>
<dbReference type="EMBL" id="SJDL01000029">
    <property type="protein sequence ID" value="TBW51847.1"/>
    <property type="molecule type" value="Genomic_DNA"/>
</dbReference>
<reference evidence="3 4" key="1">
    <citation type="submission" date="2019-02" db="EMBL/GenBank/DDBJ databases">
        <title>Marinobacter halodurans sp. nov., a marine bacterium isolated from sea tidal flat.</title>
        <authorList>
            <person name="Yoo Y."/>
            <person name="Lee D.W."/>
            <person name="Kim B.S."/>
            <person name="Kim J.-J."/>
        </authorList>
    </citation>
    <scope>NUCLEOTIDE SEQUENCE [LARGE SCALE GENOMIC DNA]</scope>
    <source>
        <strain evidence="3 4">YJ-S3-2</strain>
    </source>
</reference>
<evidence type="ECO:0000259" key="2">
    <source>
        <dbReference type="PROSITE" id="PS50110"/>
    </source>
</evidence>
<dbReference type="Gene3D" id="3.40.50.300">
    <property type="entry name" value="P-loop containing nucleotide triphosphate hydrolases"/>
    <property type="match status" value="1"/>
</dbReference>
<comment type="caution">
    <text evidence="3">The sequence shown here is derived from an EMBL/GenBank/DDBJ whole genome shotgun (WGS) entry which is preliminary data.</text>
</comment>
<protein>
    <recommendedName>
        <fullName evidence="2">Response regulatory domain-containing protein</fullName>
    </recommendedName>
</protein>
<organism evidence="3 4">
    <name type="scientific">Marinobacter halodurans</name>
    <dbReference type="NCBI Taxonomy" id="2528979"/>
    <lineage>
        <taxon>Bacteria</taxon>
        <taxon>Pseudomonadati</taxon>
        <taxon>Pseudomonadota</taxon>
        <taxon>Gammaproteobacteria</taxon>
        <taxon>Pseudomonadales</taxon>
        <taxon>Marinobacteraceae</taxon>
        <taxon>Marinobacter</taxon>
    </lineage>
</organism>
<evidence type="ECO:0000313" key="4">
    <source>
        <dbReference type="Proteomes" id="UP000313645"/>
    </source>
</evidence>
<sequence length="402" mass="44986">MDHQDIIVCITDDLGIRVWLERALQDAWRLECVGNADLSRVVNLVEATRARLAIVAIDENAPERSLRTIEAVHRAHPSLVVITVARRLNQEYLLRSMRAGARDCLLADSDAEELRAQVNDLLYREQVSPESRQRDALPHNLTLVAPADPTVDTRFLTQNLAFALNRDNPDQRILAIDTAAEGRNVFYLEVNNRFTLKNFLANANAADETLIETALEEYREGLRLLGGQLDDSDLGGDRNADLFIVISQLMHLFDHIVVNVDPAVADHWIGAVGPHTSTLVMTLHPIVYQAHRARRQIERWRSSLGTACRQVLVADGADGKVSPTLTQLEETIGIEALGALPLDWNNRLLTINAGIPLHRLPRKNAYARQFEHLLKRFNGPQNHTGEPSTTRGTGLLQRLRLA</sequence>